<dbReference type="Proteomes" id="UP001163328">
    <property type="component" value="Chromosome"/>
</dbReference>
<name>A0ABY6LZ84_9FLAO</name>
<protein>
    <submittedName>
        <fullName evidence="2">PorT family protein</fullName>
    </submittedName>
</protein>
<feature type="chain" id="PRO_5046526114" evidence="1">
    <location>
        <begin position="19"/>
        <end position="396"/>
    </location>
</feature>
<sequence>MKNILTILFLNFISFVFAQTNFESGYFITNNGNTVACLIKNVDWLHSPESFEYRLSEVEEVKTASINDVQLFDILGKSKYIRARVDLDISSDDISNLTSSRNPIFEQKQVFLKQLVAGDANLYSYRNGQKTYFFYNLSDQEIKPLVYKRYLIDGYKIAFNVDYKQELLNSLNCNAITENMIVKTDYDEKDLIRLFNKYNFCKNPNFKPNETVGVSKGKFNLTIRPRVNFSKFSFTRQSVTYDFENSTNFGAGLNFEYILPFNNNKWSVFIDPNYIDVSQSIKITTTDVKLKYNVIEMPIGIKYGMFLNENSKIYLSAAYVIDFNLSSSFKTFRGDTEYINVNLKSQPNYAFAVGYSYKNKYSVEVRTTTKKNVTQNLIYWDSSLSNTSIILGYTIF</sequence>
<reference evidence="2" key="1">
    <citation type="submission" date="2021-08" db="EMBL/GenBank/DDBJ databases">
        <title>Flavobacterium sp. strain CC-SYL302.</title>
        <authorList>
            <person name="Lin S.-Y."/>
            <person name="Lee T.-H."/>
            <person name="Young C.-C."/>
        </authorList>
    </citation>
    <scope>NUCLEOTIDE SEQUENCE</scope>
    <source>
        <strain evidence="2">CC-SYL302</strain>
    </source>
</reference>
<organism evidence="2 3">
    <name type="scientific">Flavobacterium agricola</name>
    <dbReference type="NCBI Taxonomy" id="2870839"/>
    <lineage>
        <taxon>Bacteria</taxon>
        <taxon>Pseudomonadati</taxon>
        <taxon>Bacteroidota</taxon>
        <taxon>Flavobacteriia</taxon>
        <taxon>Flavobacteriales</taxon>
        <taxon>Flavobacteriaceae</taxon>
        <taxon>Flavobacterium</taxon>
    </lineage>
</organism>
<keyword evidence="3" id="KW-1185">Reference proteome</keyword>
<gene>
    <name evidence="2" type="ORF">K5I29_01000</name>
</gene>
<feature type="signal peptide" evidence="1">
    <location>
        <begin position="1"/>
        <end position="18"/>
    </location>
</feature>
<dbReference type="EMBL" id="CP081495">
    <property type="protein sequence ID" value="UYW01544.1"/>
    <property type="molecule type" value="Genomic_DNA"/>
</dbReference>
<evidence type="ECO:0000313" key="2">
    <source>
        <dbReference type="EMBL" id="UYW01544.1"/>
    </source>
</evidence>
<keyword evidence="1" id="KW-0732">Signal</keyword>
<proteinExistence type="predicted"/>
<accession>A0ABY6LZ84</accession>
<evidence type="ECO:0000256" key="1">
    <source>
        <dbReference type="SAM" id="SignalP"/>
    </source>
</evidence>
<dbReference type="RefSeq" id="WP_264434018.1">
    <property type="nucleotide sequence ID" value="NZ_CP081495.1"/>
</dbReference>
<evidence type="ECO:0000313" key="3">
    <source>
        <dbReference type="Proteomes" id="UP001163328"/>
    </source>
</evidence>